<dbReference type="AlphaFoldDB" id="A0A7W6C686"/>
<gene>
    <name evidence="1" type="ORF">GGR39_001928</name>
</gene>
<dbReference type="EMBL" id="JACIDY010000004">
    <property type="protein sequence ID" value="MBB3940271.1"/>
    <property type="molecule type" value="Genomic_DNA"/>
</dbReference>
<dbReference type="Proteomes" id="UP000561459">
    <property type="component" value="Unassembled WGS sequence"/>
</dbReference>
<reference evidence="1 2" key="1">
    <citation type="submission" date="2020-08" db="EMBL/GenBank/DDBJ databases">
        <title>Genomic Encyclopedia of Type Strains, Phase IV (KMG-IV): sequencing the most valuable type-strain genomes for metagenomic binning, comparative biology and taxonomic classification.</title>
        <authorList>
            <person name="Goeker M."/>
        </authorList>
    </citation>
    <scope>NUCLEOTIDE SEQUENCE [LARGE SCALE GENOMIC DNA]</scope>
    <source>
        <strain evidence="1 2">DSM 27568</strain>
    </source>
</reference>
<evidence type="ECO:0000313" key="1">
    <source>
        <dbReference type="EMBL" id="MBB3940271.1"/>
    </source>
</evidence>
<protein>
    <submittedName>
        <fullName evidence="1">Putative NAD(P)/FAD-binding protein YdhS</fullName>
    </submittedName>
</protein>
<accession>A0A7W6C686</accession>
<comment type="caution">
    <text evidence="1">The sequence shown here is derived from an EMBL/GenBank/DDBJ whole genome shotgun (WGS) entry which is preliminary data.</text>
</comment>
<sequence>MQTFDAVITTTGPSHGSILSSQSFLSQLHKSGFLLPDPTDLGIAVNETSRVIGIQGPNPSVFIAGPLARGDVRRVDGTS</sequence>
<name>A0A7W6C686_9SPHN</name>
<keyword evidence="2" id="KW-1185">Reference proteome</keyword>
<organism evidence="1 2">
    <name type="scientific">Novosphingobium fluoreni</name>
    <dbReference type="NCBI Taxonomy" id="1391222"/>
    <lineage>
        <taxon>Bacteria</taxon>
        <taxon>Pseudomonadati</taxon>
        <taxon>Pseudomonadota</taxon>
        <taxon>Alphaproteobacteria</taxon>
        <taxon>Sphingomonadales</taxon>
        <taxon>Sphingomonadaceae</taxon>
        <taxon>Novosphingobium</taxon>
    </lineage>
</organism>
<evidence type="ECO:0000313" key="2">
    <source>
        <dbReference type="Proteomes" id="UP000561459"/>
    </source>
</evidence>
<proteinExistence type="predicted"/>